<keyword evidence="3" id="KW-1185">Reference proteome</keyword>
<evidence type="ECO:0000256" key="1">
    <source>
        <dbReference type="SAM" id="Phobius"/>
    </source>
</evidence>
<feature type="transmembrane region" description="Helical" evidence="1">
    <location>
        <begin position="43"/>
        <end position="66"/>
    </location>
</feature>
<evidence type="ECO:0000313" key="3">
    <source>
        <dbReference type="Proteomes" id="UP000006085"/>
    </source>
</evidence>
<feature type="transmembrane region" description="Helical" evidence="1">
    <location>
        <begin position="9"/>
        <end position="31"/>
    </location>
</feature>
<organism evidence="2 3">
    <name type="scientific">Bergeyella zoohelcum ATCC 43767</name>
    <dbReference type="NCBI Taxonomy" id="883096"/>
    <lineage>
        <taxon>Bacteria</taxon>
        <taxon>Pseudomonadati</taxon>
        <taxon>Bacteroidota</taxon>
        <taxon>Flavobacteriia</taxon>
        <taxon>Flavobacteriales</taxon>
        <taxon>Weeksellaceae</taxon>
        <taxon>Bergeyella</taxon>
    </lineage>
</organism>
<sequence length="142" mass="16780">MLLKDLLKIVFFIIAFQQMMHFVVQVPIFLFQSVNAKEIDEELIWMDIIIKMIFIVLLFFSGYRWVDFFSKNEKNFFEEKKSSGHLMVAALYISMYMIILTNILGLKDIFHFSILGIHAYIPLIKIILSISILAVVQRKKIR</sequence>
<protein>
    <submittedName>
        <fullName evidence="2">Uncharacterized protein</fullName>
    </submittedName>
</protein>
<feature type="transmembrane region" description="Helical" evidence="1">
    <location>
        <begin position="86"/>
        <end position="106"/>
    </location>
</feature>
<dbReference type="HOGENOM" id="CLU_1812016_0_0_10"/>
<reference evidence="2 3" key="1">
    <citation type="submission" date="2012-07" db="EMBL/GenBank/DDBJ databases">
        <title>The Genome Sequence of Bergeyella zoohelcum ATCC 43767.</title>
        <authorList>
            <consortium name="The Broad Institute Genome Sequencing Platform"/>
            <person name="Earl A."/>
            <person name="Ward D."/>
            <person name="Feldgarden M."/>
            <person name="Gevers D."/>
            <person name="Huys G."/>
            <person name="Walker B."/>
            <person name="Young S.K."/>
            <person name="Zeng Q."/>
            <person name="Gargeya S."/>
            <person name="Fitzgerald M."/>
            <person name="Haas B."/>
            <person name="Abouelleil A."/>
            <person name="Alvarado L."/>
            <person name="Arachchi H.M."/>
            <person name="Berlin A.M."/>
            <person name="Chapman S.B."/>
            <person name="Goldberg J."/>
            <person name="Griggs A."/>
            <person name="Gujja S."/>
            <person name="Hansen M."/>
            <person name="Howarth C."/>
            <person name="Imamovic A."/>
            <person name="Larimer J."/>
            <person name="McCowen C."/>
            <person name="Montmayeur A."/>
            <person name="Murphy C."/>
            <person name="Neiman D."/>
            <person name="Pearson M."/>
            <person name="Priest M."/>
            <person name="Roberts A."/>
            <person name="Saif S."/>
            <person name="Shea T."/>
            <person name="Sisk P."/>
            <person name="Sykes S."/>
            <person name="Wortman J."/>
            <person name="Nusbaum C."/>
            <person name="Birren B."/>
        </authorList>
    </citation>
    <scope>NUCLEOTIDE SEQUENCE [LARGE SCALE GENOMIC DNA]</scope>
    <source>
        <strain evidence="2 3">ATCC 43767</strain>
    </source>
</reference>
<keyword evidence="1" id="KW-0472">Membrane</keyword>
<keyword evidence="1" id="KW-0812">Transmembrane</keyword>
<comment type="caution">
    <text evidence="2">The sequence shown here is derived from an EMBL/GenBank/DDBJ whole genome shotgun (WGS) entry which is preliminary data.</text>
</comment>
<keyword evidence="1" id="KW-1133">Transmembrane helix</keyword>
<dbReference type="EMBL" id="AGYA01000017">
    <property type="protein sequence ID" value="EKB58061.1"/>
    <property type="molecule type" value="Genomic_DNA"/>
</dbReference>
<gene>
    <name evidence="2" type="ORF">HMPREF9699_00719</name>
</gene>
<accession>K1LSW9</accession>
<proteinExistence type="predicted"/>
<dbReference type="AlphaFoldDB" id="K1LSW9"/>
<dbReference type="RefSeq" id="WP_002662488.1">
    <property type="nucleotide sequence ID" value="NZ_JH932293.1"/>
</dbReference>
<name>K1LSW9_9FLAO</name>
<feature type="transmembrane region" description="Helical" evidence="1">
    <location>
        <begin position="112"/>
        <end position="136"/>
    </location>
</feature>
<evidence type="ECO:0000313" key="2">
    <source>
        <dbReference type="EMBL" id="EKB58061.1"/>
    </source>
</evidence>
<dbReference type="Proteomes" id="UP000006085">
    <property type="component" value="Unassembled WGS sequence"/>
</dbReference>